<keyword evidence="2" id="KW-1185">Reference proteome</keyword>
<dbReference type="Proteomes" id="UP001410795">
    <property type="component" value="Unassembled WGS sequence"/>
</dbReference>
<proteinExistence type="predicted"/>
<dbReference type="EMBL" id="BAAAYV010000025">
    <property type="protein sequence ID" value="GAA3670982.1"/>
    <property type="molecule type" value="Genomic_DNA"/>
</dbReference>
<dbReference type="RefSeq" id="WP_221856888.1">
    <property type="nucleotide sequence ID" value="NZ_BAAAYV010000025.1"/>
</dbReference>
<organism evidence="1 2">
    <name type="scientific">Microbacterium marinilacus</name>
    <dbReference type="NCBI Taxonomy" id="415209"/>
    <lineage>
        <taxon>Bacteria</taxon>
        <taxon>Bacillati</taxon>
        <taxon>Actinomycetota</taxon>
        <taxon>Actinomycetes</taxon>
        <taxon>Micrococcales</taxon>
        <taxon>Microbacteriaceae</taxon>
        <taxon>Microbacterium</taxon>
    </lineage>
</organism>
<gene>
    <name evidence="1" type="ORF">GCM10022202_36600</name>
</gene>
<evidence type="ECO:0000313" key="2">
    <source>
        <dbReference type="Proteomes" id="UP001410795"/>
    </source>
</evidence>
<comment type="caution">
    <text evidence="1">The sequence shown here is derived from an EMBL/GenBank/DDBJ whole genome shotgun (WGS) entry which is preliminary data.</text>
</comment>
<protein>
    <submittedName>
        <fullName evidence="1">Uncharacterized protein</fullName>
    </submittedName>
</protein>
<sequence>MNGELASLVSLCLHGSAWLASTGDVPPPTEALAPAFRYVGSLRIQWTEKTLLRTRVRRSDGVAEWLGALRAGGCTRLLLLTARGITGDLPAHIAASFSNGGSWAIVTDGRRPRVWLSRWSVAHPQAADSRIWAVDMLGRPFDAASPVSVEPASAAARLRETLAEISWFAATHELEHWRTVFDTSSSALDDPTPTIAYGLDLAPETLSLPRRQLLAAATLAWVFGGMGSWNDLGFRDDAQMEEYNALTSRLYDAVLGAVVAAVNAPD</sequence>
<accession>A0ABP7BVU6</accession>
<reference evidence="2" key="1">
    <citation type="journal article" date="2019" name="Int. J. Syst. Evol. Microbiol.">
        <title>The Global Catalogue of Microorganisms (GCM) 10K type strain sequencing project: providing services to taxonomists for standard genome sequencing and annotation.</title>
        <authorList>
            <consortium name="The Broad Institute Genomics Platform"/>
            <consortium name="The Broad Institute Genome Sequencing Center for Infectious Disease"/>
            <person name="Wu L."/>
            <person name="Ma J."/>
        </authorList>
    </citation>
    <scope>NUCLEOTIDE SEQUENCE [LARGE SCALE GENOMIC DNA]</scope>
    <source>
        <strain evidence="2">JCM 16546</strain>
    </source>
</reference>
<evidence type="ECO:0000313" key="1">
    <source>
        <dbReference type="EMBL" id="GAA3670982.1"/>
    </source>
</evidence>
<name>A0ABP7BVU6_9MICO</name>